<dbReference type="InterPro" id="IPR033113">
    <property type="entry name" value="PLA2_histidine"/>
</dbReference>
<evidence type="ECO:0000256" key="4">
    <source>
        <dbReference type="ARBA" id="ARBA00022525"/>
    </source>
</evidence>
<comment type="catalytic activity">
    <reaction evidence="8">
        <text>a 1,2-diacyl-sn-glycero-3-phosphoethanolamine + H2O = a 1-acyl-sn-glycero-3-phosphoethanolamine + a fatty acid + H(+)</text>
        <dbReference type="Rhea" id="RHEA:44604"/>
        <dbReference type="ChEBI" id="CHEBI:15377"/>
        <dbReference type="ChEBI" id="CHEBI:15378"/>
        <dbReference type="ChEBI" id="CHEBI:28868"/>
        <dbReference type="ChEBI" id="CHEBI:64381"/>
        <dbReference type="ChEBI" id="CHEBI:64612"/>
    </reaction>
    <physiologicalReaction direction="left-to-right" evidence="8">
        <dbReference type="Rhea" id="RHEA:44605"/>
    </physiologicalReaction>
</comment>
<keyword evidence="16" id="KW-0479">Metal-binding</keyword>
<feature type="active site" evidence="15">
    <location>
        <position position="115"/>
    </location>
</feature>
<dbReference type="GO" id="GO:0005741">
    <property type="term" value="C:mitochondrial outer membrane"/>
    <property type="evidence" value="ECO:0007669"/>
    <property type="project" value="UniProtKB-SubCell"/>
</dbReference>
<comment type="cofactor">
    <cofactor evidence="16">
        <name>Ca(2+)</name>
        <dbReference type="ChEBI" id="CHEBI:29108"/>
    </cofactor>
    <text evidence="16">Binds 1 Ca(2+) ion per subunit.</text>
</comment>
<evidence type="ECO:0000256" key="14">
    <source>
        <dbReference type="ARBA" id="ARBA00049282"/>
    </source>
</evidence>
<proteinExistence type="inferred from homology"/>
<keyword evidence="19" id="KW-0378">Hydrolase</keyword>
<dbReference type="GO" id="GO:0050482">
    <property type="term" value="P:arachidonate secretion"/>
    <property type="evidence" value="ECO:0007669"/>
    <property type="project" value="InterPro"/>
</dbReference>
<comment type="catalytic activity">
    <reaction evidence="9">
        <text>1,2-dihexadecanoyl-sn-glycero-3-phospho-(1'-sn-glycerol) + H2O = 1-hexadecanoyl-sn-glycero-3-phospho-(1'-sn-glycerol) + hexadecanoate + H(+)</text>
        <dbReference type="Rhea" id="RHEA:45472"/>
        <dbReference type="ChEBI" id="CHEBI:7896"/>
        <dbReference type="ChEBI" id="CHEBI:15377"/>
        <dbReference type="ChEBI" id="CHEBI:15378"/>
        <dbReference type="ChEBI" id="CHEBI:72829"/>
        <dbReference type="ChEBI" id="CHEBI:75158"/>
    </reaction>
    <physiologicalReaction direction="left-to-right" evidence="9">
        <dbReference type="Rhea" id="RHEA:45473"/>
    </physiologicalReaction>
</comment>
<feature type="binding site" evidence="16">
    <location>
        <position position="55"/>
    </location>
    <ligand>
        <name>Ca(2+)</name>
        <dbReference type="ChEBI" id="CHEBI:29108"/>
    </ligand>
</feature>
<feature type="disulfide bond" evidence="17">
    <location>
        <begin position="67"/>
        <end position="121"/>
    </location>
</feature>
<name>F7E598_ORNAN</name>
<feature type="disulfide bond" evidence="17">
    <location>
        <begin position="74"/>
        <end position="114"/>
    </location>
</feature>
<accession>F7E598</accession>
<dbReference type="SUPFAM" id="SSF48619">
    <property type="entry name" value="Phospholipase A2, PLA2"/>
    <property type="match status" value="1"/>
</dbReference>
<evidence type="ECO:0000256" key="11">
    <source>
        <dbReference type="ARBA" id="ARBA00048613"/>
    </source>
</evidence>
<dbReference type="Gene3D" id="1.20.90.10">
    <property type="entry name" value="Phospholipase A2 domain"/>
    <property type="match status" value="1"/>
</dbReference>
<dbReference type="EC" id="3.1.1.4" evidence="19"/>
<dbReference type="AlphaFoldDB" id="F7E598"/>
<keyword evidence="4 19" id="KW-0964">Secreted</keyword>
<comment type="catalytic activity">
    <reaction evidence="11">
        <text>1-hexadecanoyl-2-(9Z-octadecenoyl)-sn-glycero-3-phosphoethanolamine + H2O = 1-hexadecanoyl-sn-glycero-3-phosphoethanolamine + (9Z)-octadecenoate + H(+)</text>
        <dbReference type="Rhea" id="RHEA:40911"/>
        <dbReference type="ChEBI" id="CHEBI:15377"/>
        <dbReference type="ChEBI" id="CHEBI:15378"/>
        <dbReference type="ChEBI" id="CHEBI:30823"/>
        <dbReference type="ChEBI" id="CHEBI:73004"/>
        <dbReference type="ChEBI" id="CHEBI:73007"/>
    </reaction>
    <physiologicalReaction direction="left-to-right" evidence="11">
        <dbReference type="Rhea" id="RHEA:40912"/>
    </physiologicalReaction>
</comment>
<feature type="disulfide bond" evidence="17">
    <location>
        <begin position="101"/>
        <end position="112"/>
    </location>
</feature>
<evidence type="ECO:0000256" key="12">
    <source>
        <dbReference type="ARBA" id="ARBA00048699"/>
    </source>
</evidence>
<feature type="binding site" evidence="16">
    <location>
        <position position="72"/>
    </location>
    <ligand>
        <name>Ca(2+)</name>
        <dbReference type="ChEBI" id="CHEBI:29108"/>
    </ligand>
</feature>
<evidence type="ECO:0000256" key="19">
    <source>
        <dbReference type="RuleBase" id="RU361236"/>
    </source>
</evidence>
<evidence type="ECO:0000256" key="18">
    <source>
        <dbReference type="RuleBase" id="RU003654"/>
    </source>
</evidence>
<dbReference type="FunFam" id="1.20.90.10:FF:000001">
    <property type="entry name" value="Basic phospholipase A2 homolog"/>
    <property type="match status" value="1"/>
</dbReference>
<dbReference type="PRINTS" id="PR00389">
    <property type="entry name" value="PHPHLIPASEA2"/>
</dbReference>
<dbReference type="eggNOG" id="KOG4087">
    <property type="taxonomic scope" value="Eukaryota"/>
</dbReference>
<evidence type="ECO:0000256" key="15">
    <source>
        <dbReference type="PIRSR" id="PIRSR601211-1"/>
    </source>
</evidence>
<dbReference type="InterPro" id="IPR016090">
    <property type="entry name" value="PLA2-like_dom"/>
</dbReference>
<sequence>IPTLLLLFPCNGRGCVAGMFVVQGSLLEFQRMIKQVTGKNAVPNYSTYGCHCGWGGKGTPKDATDRCCAAHDCCYFRLEKKGCRIKTDRYNYSYRSGTVTCGGGSWCEKMLCACDKTAAYCMRSNLKSYNDKLKYFPNWKCSGRSPQC</sequence>
<evidence type="ECO:0000256" key="2">
    <source>
        <dbReference type="ARBA" id="ARBA00004613"/>
    </source>
</evidence>
<evidence type="ECO:0000259" key="20">
    <source>
        <dbReference type="SMART" id="SM00085"/>
    </source>
</evidence>
<dbReference type="InterPro" id="IPR033112">
    <property type="entry name" value="PLA2_Asp_AS"/>
</dbReference>
<keyword evidence="5" id="KW-0081">Bacteriolytic enzyme</keyword>
<comment type="catalytic activity">
    <reaction evidence="7">
        <text>1-hexadecanoyl-2-(4Z,7Z,10Z,13Z,16Z,19Z-docosahexaenoyl)-sn-glycero-3-phosphocholine + H2O = (4Z,7Z,10Z,13Z,16Z,19Z)-docosahexaenoate + 1-hexadecanoyl-sn-glycero-3-phosphocholine + H(+)</text>
        <dbReference type="Rhea" id="RHEA:41231"/>
        <dbReference type="ChEBI" id="CHEBI:15377"/>
        <dbReference type="ChEBI" id="CHEBI:15378"/>
        <dbReference type="ChEBI" id="CHEBI:72998"/>
        <dbReference type="ChEBI" id="CHEBI:74963"/>
        <dbReference type="ChEBI" id="CHEBI:77016"/>
    </reaction>
    <physiologicalReaction direction="left-to-right" evidence="7">
        <dbReference type="Rhea" id="RHEA:41232"/>
    </physiologicalReaction>
</comment>
<dbReference type="Ensembl" id="ENSOANT00000019210.4">
    <property type="protein sequence ID" value="ENSOANP00000019207.4"/>
    <property type="gene ID" value="ENSOANG00000012127.4"/>
</dbReference>
<feature type="disulfide bond" evidence="17">
    <location>
        <begin position="83"/>
        <end position="107"/>
    </location>
</feature>
<dbReference type="GO" id="GO:0031640">
    <property type="term" value="P:killing of cells of another organism"/>
    <property type="evidence" value="ECO:0007669"/>
    <property type="project" value="UniProtKB-KW"/>
</dbReference>
<dbReference type="GO" id="GO:0046470">
    <property type="term" value="P:phosphatidylcholine metabolic process"/>
    <property type="evidence" value="ECO:0000318"/>
    <property type="project" value="GO_Central"/>
</dbReference>
<dbReference type="STRING" id="9258.ENSOANP00000019207"/>
<dbReference type="Bgee" id="ENSOANG00000012127">
    <property type="expression patterns" value="Expressed in ovary and 3 other cell types or tissues"/>
</dbReference>
<evidence type="ECO:0000256" key="3">
    <source>
        <dbReference type="ARBA" id="ARBA00007056"/>
    </source>
</evidence>
<evidence type="ECO:0000256" key="7">
    <source>
        <dbReference type="ARBA" id="ARBA00036719"/>
    </source>
</evidence>
<dbReference type="GO" id="GO:0042130">
    <property type="term" value="P:negative regulation of T cell proliferation"/>
    <property type="evidence" value="ECO:0000318"/>
    <property type="project" value="GO_Central"/>
</dbReference>
<dbReference type="GO" id="GO:0047498">
    <property type="term" value="F:calcium-dependent phospholipase A2 activity"/>
    <property type="evidence" value="ECO:0000318"/>
    <property type="project" value="GO_Central"/>
</dbReference>
<evidence type="ECO:0000256" key="8">
    <source>
        <dbReference type="ARBA" id="ARBA00036775"/>
    </source>
</evidence>
<feature type="domain" description="Phospholipase A2-like central" evidence="20">
    <location>
        <begin position="25"/>
        <end position="142"/>
    </location>
</feature>
<comment type="catalytic activity">
    <reaction evidence="19">
        <text>a 1,2-diacyl-sn-glycero-3-phosphocholine + H2O = a 1-acyl-sn-glycero-3-phosphocholine + a fatty acid + H(+)</text>
        <dbReference type="Rhea" id="RHEA:15801"/>
        <dbReference type="ChEBI" id="CHEBI:15377"/>
        <dbReference type="ChEBI" id="CHEBI:15378"/>
        <dbReference type="ChEBI" id="CHEBI:28868"/>
        <dbReference type="ChEBI" id="CHEBI:57643"/>
        <dbReference type="ChEBI" id="CHEBI:58168"/>
        <dbReference type="EC" id="3.1.1.4"/>
    </reaction>
</comment>
<dbReference type="PANTHER" id="PTHR11716">
    <property type="entry name" value="PHOSPHOLIPASE A2 FAMILY MEMBER"/>
    <property type="match status" value="1"/>
</dbReference>
<evidence type="ECO:0000256" key="9">
    <source>
        <dbReference type="ARBA" id="ARBA00048080"/>
    </source>
</evidence>
<evidence type="ECO:0000313" key="22">
    <source>
        <dbReference type="Proteomes" id="UP000002279"/>
    </source>
</evidence>
<evidence type="ECO:0000256" key="1">
    <source>
        <dbReference type="ARBA" id="ARBA00004450"/>
    </source>
</evidence>
<reference evidence="21" key="2">
    <citation type="submission" date="2025-08" db="UniProtKB">
        <authorList>
            <consortium name="Ensembl"/>
        </authorList>
    </citation>
    <scope>IDENTIFICATION</scope>
    <source>
        <strain evidence="21">Glennie</strain>
    </source>
</reference>
<comment type="catalytic activity">
    <reaction evidence="13">
        <text>1-hexadecanoyl-2-(9Z,12Z-octadecadienoyl)-sn-glycero-3-phosphoethanolamine + H2O = 1-hexadecanoyl-sn-glycero-3-phosphoethanolamine + (9Z,12Z)-octadecadienoate + H(+)</text>
        <dbReference type="Rhea" id="RHEA:40815"/>
        <dbReference type="ChEBI" id="CHEBI:15377"/>
        <dbReference type="ChEBI" id="CHEBI:15378"/>
        <dbReference type="ChEBI" id="CHEBI:30245"/>
        <dbReference type="ChEBI" id="CHEBI:73004"/>
        <dbReference type="ChEBI" id="CHEBI:73008"/>
    </reaction>
    <physiologicalReaction direction="left-to-right" evidence="13">
        <dbReference type="Rhea" id="RHEA:40816"/>
    </physiologicalReaction>
</comment>
<dbReference type="PROSITE" id="PS00118">
    <property type="entry name" value="PA2_HIS"/>
    <property type="match status" value="1"/>
</dbReference>
<feature type="disulfide bond" evidence="17">
    <location>
        <begin position="73"/>
        <end position="148"/>
    </location>
</feature>
<dbReference type="GO" id="GO:0005543">
    <property type="term" value="F:phospholipid binding"/>
    <property type="evidence" value="ECO:0000318"/>
    <property type="project" value="GO_Central"/>
</dbReference>
<dbReference type="GO" id="GO:0016042">
    <property type="term" value="P:lipid catabolic process"/>
    <property type="evidence" value="ECO:0007669"/>
    <property type="project" value="InterPro"/>
</dbReference>
<dbReference type="Pfam" id="PF00068">
    <property type="entry name" value="Phospholip_A2_1"/>
    <property type="match status" value="1"/>
</dbReference>
<feature type="active site" evidence="15">
    <location>
        <position position="71"/>
    </location>
</feature>
<evidence type="ECO:0000256" key="16">
    <source>
        <dbReference type="PIRSR" id="PIRSR601211-2"/>
    </source>
</evidence>
<organism evidence="21 22">
    <name type="scientific">Ornithorhynchus anatinus</name>
    <name type="common">Duckbill platypus</name>
    <dbReference type="NCBI Taxonomy" id="9258"/>
    <lineage>
        <taxon>Eukaryota</taxon>
        <taxon>Metazoa</taxon>
        <taxon>Chordata</taxon>
        <taxon>Craniata</taxon>
        <taxon>Vertebrata</taxon>
        <taxon>Euteleostomi</taxon>
        <taxon>Mammalia</taxon>
        <taxon>Monotremata</taxon>
        <taxon>Ornithorhynchidae</taxon>
        <taxon>Ornithorhynchus</taxon>
    </lineage>
</organism>
<keyword evidence="16 19" id="KW-0106">Calcium</keyword>
<dbReference type="SMART" id="SM00085">
    <property type="entry name" value="PA2c"/>
    <property type="match status" value="1"/>
</dbReference>
<dbReference type="InParanoid" id="F7E598"/>
<evidence type="ECO:0000256" key="17">
    <source>
        <dbReference type="PIRSR" id="PIRSR601211-3"/>
    </source>
</evidence>
<comment type="subcellular location">
    <subcellularLocation>
        <location evidence="1">Mitochondrion outer membrane</location>
        <topology evidence="1">Peripheral membrane protein</topology>
    </subcellularLocation>
    <subcellularLocation>
        <location evidence="2 19">Secreted</location>
    </subcellularLocation>
</comment>
<comment type="catalytic activity">
    <reaction evidence="10">
        <text>1-hexadecanoyl-2-(5Z,8Z,11Z,14Z-eicosatetraenoyl)-sn-glycero-3-phosphoethanolamine + H2O = 1-hexadecanoyl-sn-glycero-3-phosphoethanolamine + (5Z,8Z,11Z,14Z)-eicosatetraenoate + H(+)</text>
        <dbReference type="Rhea" id="RHEA:40431"/>
        <dbReference type="ChEBI" id="CHEBI:15377"/>
        <dbReference type="ChEBI" id="CHEBI:15378"/>
        <dbReference type="ChEBI" id="CHEBI:32395"/>
        <dbReference type="ChEBI" id="CHEBI:73004"/>
        <dbReference type="ChEBI" id="CHEBI:73009"/>
    </reaction>
    <physiologicalReaction direction="left-to-right" evidence="10">
        <dbReference type="Rhea" id="RHEA:40432"/>
    </physiologicalReaction>
</comment>
<comment type="catalytic activity">
    <reaction evidence="14">
        <text>1-hexadecanoyl-2-(9Z-octadecenoyl)-sn-glycero-3-phosphoglycerol + H2O = 1-hexadecanoyl-sn-glycero-3-phosphoglycerol + (9Z)-octadecenoate + H(+)</text>
        <dbReference type="Rhea" id="RHEA:44524"/>
        <dbReference type="ChEBI" id="CHEBI:15377"/>
        <dbReference type="ChEBI" id="CHEBI:15378"/>
        <dbReference type="ChEBI" id="CHEBI:30823"/>
        <dbReference type="ChEBI" id="CHEBI:84472"/>
        <dbReference type="ChEBI" id="CHEBI:84475"/>
    </reaction>
    <physiologicalReaction direction="left-to-right" evidence="14">
        <dbReference type="Rhea" id="RHEA:44525"/>
    </physiologicalReaction>
</comment>
<dbReference type="FunCoup" id="F7E598">
    <property type="interactions" value="413"/>
</dbReference>
<protein>
    <recommendedName>
        <fullName evidence="19">Phospholipase A2</fullName>
        <ecNumber evidence="19">3.1.1.4</ecNumber>
    </recommendedName>
</protein>
<dbReference type="InterPro" id="IPR001211">
    <property type="entry name" value="PLA2"/>
</dbReference>
<keyword evidence="22" id="KW-1185">Reference proteome</keyword>
<evidence type="ECO:0000256" key="6">
    <source>
        <dbReference type="ARBA" id="ARBA00023157"/>
    </source>
</evidence>
<dbReference type="PROSITE" id="PS00119">
    <property type="entry name" value="PA2_ASP"/>
    <property type="match status" value="1"/>
</dbReference>
<dbReference type="HOGENOM" id="CLU_090683_3_0_1"/>
<evidence type="ECO:0000313" key="21">
    <source>
        <dbReference type="Ensembl" id="ENSOANP00000019207.4"/>
    </source>
</evidence>
<keyword evidence="6 17" id="KW-1015">Disulfide bond</keyword>
<dbReference type="GO" id="GO:0042742">
    <property type="term" value="P:defense response to bacterium"/>
    <property type="evidence" value="ECO:0007669"/>
    <property type="project" value="UniProtKB-KW"/>
</dbReference>
<keyword evidence="19" id="KW-0443">Lipid metabolism</keyword>
<comment type="similarity">
    <text evidence="3 18">Belongs to the phospholipase A2 family.</text>
</comment>
<comment type="catalytic activity">
    <reaction evidence="12">
        <text>1-hexadecanoyl-2-(9Z-octadecenoyl)-sn-glycero-3-phosphocholine + H2O = 1-hexadecanoyl-sn-glycero-3-phosphocholine + (9Z)-octadecenoate + H(+)</text>
        <dbReference type="Rhea" id="RHEA:38779"/>
        <dbReference type="ChEBI" id="CHEBI:15377"/>
        <dbReference type="ChEBI" id="CHEBI:15378"/>
        <dbReference type="ChEBI" id="CHEBI:30823"/>
        <dbReference type="ChEBI" id="CHEBI:72998"/>
        <dbReference type="ChEBI" id="CHEBI:73001"/>
    </reaction>
    <physiologicalReaction direction="left-to-right" evidence="12">
        <dbReference type="Rhea" id="RHEA:38780"/>
    </physiologicalReaction>
</comment>
<keyword evidence="5" id="KW-0929">Antimicrobial</keyword>
<dbReference type="Proteomes" id="UP000002279">
    <property type="component" value="Chromosome 5"/>
</dbReference>
<dbReference type="GO" id="GO:0005576">
    <property type="term" value="C:extracellular region"/>
    <property type="evidence" value="ECO:0007669"/>
    <property type="project" value="UniProtKB-SubCell"/>
</dbReference>
<dbReference type="GeneTree" id="ENSGT00940000155096"/>
<dbReference type="PANTHER" id="PTHR11716:SF9">
    <property type="entry name" value="PHOSPHOLIPASE A2, MEMBRANE ASSOCIATED"/>
    <property type="match status" value="1"/>
</dbReference>
<feature type="binding site" evidence="16">
    <location>
        <position position="53"/>
    </location>
    <ligand>
        <name>Ca(2+)</name>
        <dbReference type="ChEBI" id="CHEBI:29108"/>
    </ligand>
</feature>
<dbReference type="InterPro" id="IPR036444">
    <property type="entry name" value="PLipase_A2_dom_sf"/>
</dbReference>
<dbReference type="GO" id="GO:0005509">
    <property type="term" value="F:calcium ion binding"/>
    <property type="evidence" value="ECO:0000318"/>
    <property type="project" value="GO_Central"/>
</dbReference>
<dbReference type="OMA" id="WVHDRCY"/>
<evidence type="ECO:0000256" key="5">
    <source>
        <dbReference type="ARBA" id="ARBA00022638"/>
    </source>
</evidence>
<dbReference type="CDD" id="cd00125">
    <property type="entry name" value="PLA2c"/>
    <property type="match status" value="1"/>
</dbReference>
<evidence type="ECO:0000256" key="10">
    <source>
        <dbReference type="ARBA" id="ARBA00048541"/>
    </source>
</evidence>
<reference evidence="21" key="3">
    <citation type="submission" date="2025-09" db="UniProtKB">
        <authorList>
            <consortium name="Ensembl"/>
        </authorList>
    </citation>
    <scope>IDENTIFICATION</scope>
    <source>
        <strain evidence="21">Glennie</strain>
    </source>
</reference>
<reference evidence="21 22" key="1">
    <citation type="journal article" date="2008" name="Nature">
        <title>Genome analysis of the platypus reveals unique signatures of evolution.</title>
        <authorList>
            <person name="Warren W.C."/>
            <person name="Hillier L.W."/>
            <person name="Marshall Graves J.A."/>
            <person name="Birney E."/>
            <person name="Ponting C.P."/>
            <person name="Grutzner F."/>
            <person name="Belov K."/>
            <person name="Miller W."/>
            <person name="Clarke L."/>
            <person name="Chinwalla A.T."/>
            <person name="Yang S.P."/>
            <person name="Heger A."/>
            <person name="Locke D.P."/>
            <person name="Miethke P."/>
            <person name="Waters P.D."/>
            <person name="Veyrunes F."/>
            <person name="Fulton L."/>
            <person name="Fulton B."/>
            <person name="Graves T."/>
            <person name="Wallis J."/>
            <person name="Puente X.S."/>
            <person name="Lopez-Otin C."/>
            <person name="Ordonez G.R."/>
            <person name="Eichler E.E."/>
            <person name="Chen L."/>
            <person name="Cheng Z."/>
            <person name="Deakin J.E."/>
            <person name="Alsop A."/>
            <person name="Thompson K."/>
            <person name="Kirby P."/>
            <person name="Papenfuss A.T."/>
            <person name="Wakefield M.J."/>
            <person name="Olender T."/>
            <person name="Lancet D."/>
            <person name="Huttley G.A."/>
            <person name="Smit A.F."/>
            <person name="Pask A."/>
            <person name="Temple-Smith P."/>
            <person name="Batzer M.A."/>
            <person name="Walker J.A."/>
            <person name="Konkel M.K."/>
            <person name="Harris R.S."/>
            <person name="Whittington C.M."/>
            <person name="Wong E.S."/>
            <person name="Gemmell N.J."/>
            <person name="Buschiazzo E."/>
            <person name="Vargas Jentzsch I.M."/>
            <person name="Merkel A."/>
            <person name="Schmitz J."/>
            <person name="Zemann A."/>
            <person name="Churakov G."/>
            <person name="Kriegs J.O."/>
            <person name="Brosius J."/>
            <person name="Murchison E.P."/>
            <person name="Sachidanandam R."/>
            <person name="Smith C."/>
            <person name="Hannon G.J."/>
            <person name="Tsend-Ayush E."/>
            <person name="McMillan D."/>
            <person name="Attenborough R."/>
            <person name="Rens W."/>
            <person name="Ferguson-Smith M."/>
            <person name="Lefevre C.M."/>
            <person name="Sharp J.A."/>
            <person name="Nicholas K.R."/>
            <person name="Ray D.A."/>
            <person name="Kube M."/>
            <person name="Reinhardt R."/>
            <person name="Pringle T.H."/>
            <person name="Taylor J."/>
            <person name="Jones R.C."/>
            <person name="Nixon B."/>
            <person name="Dacheux J.L."/>
            <person name="Niwa H."/>
            <person name="Sekita Y."/>
            <person name="Huang X."/>
            <person name="Stark A."/>
            <person name="Kheradpour P."/>
            <person name="Kellis M."/>
            <person name="Flicek P."/>
            <person name="Chen Y."/>
            <person name="Webber C."/>
            <person name="Hardison R."/>
            <person name="Nelson J."/>
            <person name="Hallsworth-Pepin K."/>
            <person name="Delehaunty K."/>
            <person name="Markovic C."/>
            <person name="Minx P."/>
            <person name="Feng Y."/>
            <person name="Kremitzki C."/>
            <person name="Mitreva M."/>
            <person name="Glasscock J."/>
            <person name="Wylie T."/>
            <person name="Wohldmann P."/>
            <person name="Thiru P."/>
            <person name="Nhan M.N."/>
            <person name="Pohl C.S."/>
            <person name="Smith S.M."/>
            <person name="Hou S."/>
            <person name="Nefedov M."/>
            <person name="de Jong P.J."/>
            <person name="Renfree M.B."/>
            <person name="Mardis E.R."/>
            <person name="Wilson R.K."/>
        </authorList>
    </citation>
    <scope>NUCLEOTIDE SEQUENCE [LARGE SCALE GENOMIC DNA]</scope>
    <source>
        <strain evidence="21 22">Glennie</strain>
    </source>
</reference>
<dbReference type="GO" id="GO:0046471">
    <property type="term" value="P:phosphatidylglycerol metabolic process"/>
    <property type="evidence" value="ECO:0000318"/>
    <property type="project" value="GO_Central"/>
</dbReference>
<evidence type="ECO:0000256" key="13">
    <source>
        <dbReference type="ARBA" id="ARBA00049039"/>
    </source>
</evidence>
<feature type="disulfide bond" evidence="17">
    <location>
        <begin position="52"/>
        <end position="68"/>
    </location>
</feature>